<organism evidence="3 4">
    <name type="scientific">Bifidobacterium crudilactis</name>
    <dbReference type="NCBI Taxonomy" id="327277"/>
    <lineage>
        <taxon>Bacteria</taxon>
        <taxon>Bacillati</taxon>
        <taxon>Actinomycetota</taxon>
        <taxon>Actinomycetes</taxon>
        <taxon>Bifidobacteriales</taxon>
        <taxon>Bifidobacteriaceae</taxon>
        <taxon>Bifidobacterium</taxon>
    </lineage>
</organism>
<feature type="compositionally biased region" description="Polar residues" evidence="1">
    <location>
        <begin position="104"/>
        <end position="115"/>
    </location>
</feature>
<evidence type="ECO:0000256" key="1">
    <source>
        <dbReference type="SAM" id="MobiDB-lite"/>
    </source>
</evidence>
<reference evidence="3" key="2">
    <citation type="submission" date="2020-01" db="EMBL/GenBank/DDBJ databases">
        <authorList>
            <person name="Campanaro S."/>
        </authorList>
    </citation>
    <scope>NUCLEOTIDE SEQUENCE</scope>
    <source>
        <strain evidence="3">AS01afH2WH_6</strain>
    </source>
</reference>
<feature type="transmembrane region" description="Helical" evidence="2">
    <location>
        <begin position="59"/>
        <end position="77"/>
    </location>
</feature>
<feature type="compositionally biased region" description="Low complexity" evidence="1">
    <location>
        <begin position="332"/>
        <end position="343"/>
    </location>
</feature>
<evidence type="ECO:0008006" key="5">
    <source>
        <dbReference type="Google" id="ProtNLM"/>
    </source>
</evidence>
<dbReference type="Proteomes" id="UP000767327">
    <property type="component" value="Unassembled WGS sequence"/>
</dbReference>
<feature type="compositionally biased region" description="Basic and acidic residues" evidence="1">
    <location>
        <begin position="320"/>
        <end position="331"/>
    </location>
</feature>
<reference evidence="3" key="1">
    <citation type="journal article" date="2020" name="Biotechnol. Biofuels">
        <title>New insights from the biogas microbiome by comprehensive genome-resolved metagenomics of nearly 1600 species originating from multiple anaerobic digesters.</title>
        <authorList>
            <person name="Campanaro S."/>
            <person name="Treu L."/>
            <person name="Rodriguez-R L.M."/>
            <person name="Kovalovszki A."/>
            <person name="Ziels R.M."/>
            <person name="Maus I."/>
            <person name="Zhu X."/>
            <person name="Kougias P.G."/>
            <person name="Basile A."/>
            <person name="Luo G."/>
            <person name="Schluter A."/>
            <person name="Konstantinidis K.T."/>
            <person name="Angelidaki I."/>
        </authorList>
    </citation>
    <scope>NUCLEOTIDE SEQUENCE</scope>
    <source>
        <strain evidence="3">AS01afH2WH_6</strain>
    </source>
</reference>
<evidence type="ECO:0000313" key="3">
    <source>
        <dbReference type="EMBL" id="NLT80080.1"/>
    </source>
</evidence>
<evidence type="ECO:0000313" key="4">
    <source>
        <dbReference type="Proteomes" id="UP000767327"/>
    </source>
</evidence>
<dbReference type="RefSeq" id="WP_273174127.1">
    <property type="nucleotide sequence ID" value="NZ_JAAXZR010000025.1"/>
</dbReference>
<sequence length="400" mass="42455">MTRWDSSSTDCTAVDECATSRAHESGARGAGLTHAMPSAVAGRTVVANDAGKLTSKWRLRATACLMTVLLACFPALLSSQAFADESPSDSASATPSSSSSSSTGQNGDSGMTVTDSITDTQNLLGSQASLVNDTIAKTKSDTGVTVRLLYLSTFSGNSNPEKWTSAVLESTDPPVNTVLLAVASQDGNLVVAVSGNSEQWLQQQSTVDELSDAALKPITEGSTPDWANSAIDMMTTLTQIKQTSTNSTAQHLGTTAFIAVLVILLIAACVMFALHQRRKRKGEVGTHDGRRPRDNRRSRRESKAPTKRQSNRRASRRRDGRGQNRSRRENPDGGSDSDSGVSGENQRKEDSAEHQHTGQRDMRADSASTEQNSSSPQSPPADAESEDGADISADESRHAA</sequence>
<dbReference type="AlphaFoldDB" id="A0A971CZQ9"/>
<proteinExistence type="predicted"/>
<feature type="compositionally biased region" description="Acidic residues" evidence="1">
    <location>
        <begin position="383"/>
        <end position="393"/>
    </location>
</feature>
<name>A0A971CZQ9_9BIFI</name>
<feature type="region of interest" description="Disordered" evidence="1">
    <location>
        <begin position="85"/>
        <end position="115"/>
    </location>
</feature>
<keyword evidence="2" id="KW-0812">Transmembrane</keyword>
<gene>
    <name evidence="3" type="ORF">GXW98_07350</name>
</gene>
<feature type="compositionally biased region" description="Basic residues" evidence="1">
    <location>
        <begin position="293"/>
        <end position="319"/>
    </location>
</feature>
<dbReference type="Gene3D" id="3.10.310.50">
    <property type="match status" value="1"/>
</dbReference>
<dbReference type="EMBL" id="JAAXZR010000025">
    <property type="protein sequence ID" value="NLT80080.1"/>
    <property type="molecule type" value="Genomic_DNA"/>
</dbReference>
<feature type="compositionally biased region" description="Polar residues" evidence="1">
    <location>
        <begin position="366"/>
        <end position="376"/>
    </location>
</feature>
<evidence type="ECO:0000256" key="2">
    <source>
        <dbReference type="SAM" id="Phobius"/>
    </source>
</evidence>
<accession>A0A971CZQ9</accession>
<feature type="transmembrane region" description="Helical" evidence="2">
    <location>
        <begin position="252"/>
        <end position="274"/>
    </location>
</feature>
<keyword evidence="2" id="KW-0472">Membrane</keyword>
<feature type="compositionally biased region" description="Basic and acidic residues" evidence="1">
    <location>
        <begin position="345"/>
        <end position="364"/>
    </location>
</feature>
<keyword evidence="2" id="KW-1133">Transmembrane helix</keyword>
<protein>
    <recommendedName>
        <fullName evidence="5">TPM domain-containing protein</fullName>
    </recommendedName>
</protein>
<comment type="caution">
    <text evidence="3">The sequence shown here is derived from an EMBL/GenBank/DDBJ whole genome shotgun (WGS) entry which is preliminary data.</text>
</comment>
<feature type="compositionally biased region" description="Low complexity" evidence="1">
    <location>
        <begin position="88"/>
        <end position="103"/>
    </location>
</feature>
<feature type="compositionally biased region" description="Basic and acidic residues" evidence="1">
    <location>
        <begin position="282"/>
        <end position="292"/>
    </location>
</feature>
<feature type="region of interest" description="Disordered" evidence="1">
    <location>
        <begin position="278"/>
        <end position="400"/>
    </location>
</feature>